<organism evidence="7 8">
    <name type="scientific">Ceratodon purpureus</name>
    <name type="common">Fire moss</name>
    <name type="synonym">Dicranum purpureum</name>
    <dbReference type="NCBI Taxonomy" id="3225"/>
    <lineage>
        <taxon>Eukaryota</taxon>
        <taxon>Viridiplantae</taxon>
        <taxon>Streptophyta</taxon>
        <taxon>Embryophyta</taxon>
        <taxon>Bryophyta</taxon>
        <taxon>Bryophytina</taxon>
        <taxon>Bryopsida</taxon>
        <taxon>Dicranidae</taxon>
        <taxon>Pseudoditrichales</taxon>
        <taxon>Ditrichaceae</taxon>
        <taxon>Ceratodon</taxon>
    </lineage>
</organism>
<dbReference type="InterPro" id="IPR050620">
    <property type="entry name" value="Thioredoxin_H-type-like"/>
</dbReference>
<dbReference type="EMBL" id="CM026427">
    <property type="protein sequence ID" value="KAG0570322.1"/>
    <property type="molecule type" value="Genomic_DNA"/>
</dbReference>
<dbReference type="Pfam" id="PF00085">
    <property type="entry name" value="Thioredoxin"/>
    <property type="match status" value="1"/>
</dbReference>
<dbReference type="GO" id="GO:0016671">
    <property type="term" value="F:oxidoreductase activity, acting on a sulfur group of donors, disulfide as acceptor"/>
    <property type="evidence" value="ECO:0007669"/>
    <property type="project" value="UniProtKB-ARBA"/>
</dbReference>
<evidence type="ECO:0000256" key="4">
    <source>
        <dbReference type="ARBA" id="ARBA00023284"/>
    </source>
</evidence>
<comment type="caution">
    <text evidence="7">The sequence shown here is derived from an EMBL/GenBank/DDBJ whole genome shotgun (WGS) entry which is preliminary data.</text>
</comment>
<dbReference type="FunFam" id="3.40.30.10:FF:000104">
    <property type="entry name" value="Thioredoxin"/>
    <property type="match status" value="1"/>
</dbReference>
<accession>A0A8T0HIY3</accession>
<dbReference type="AlphaFoldDB" id="A0A8T0HIY3"/>
<dbReference type="PANTHER" id="PTHR10438:SF463">
    <property type="entry name" value="THIOREDOXIN"/>
    <property type="match status" value="1"/>
</dbReference>
<evidence type="ECO:0000256" key="5">
    <source>
        <dbReference type="ARBA" id="ARBA00038353"/>
    </source>
</evidence>
<evidence type="ECO:0000313" key="8">
    <source>
        <dbReference type="Proteomes" id="UP000822688"/>
    </source>
</evidence>
<dbReference type="InterPro" id="IPR013766">
    <property type="entry name" value="Thioredoxin_domain"/>
</dbReference>
<sequence>MMESFISWLNGVASGPSEMAGDESKAASKIHIISNAAAWDSKLEEAKSSGKIVVVDFTATWCGPCRLMAPVFAAASMKFDNLMFLKVDVDEVQDVTSQYEVRAMPTFLFIKDGKQVDKIVGANKDELEKKCNHWASVVATA</sequence>
<keyword evidence="4" id="KW-0676">Redox-active center</keyword>
<name>A0A8T0HIY3_CERPU</name>
<dbReference type="SUPFAM" id="SSF52833">
    <property type="entry name" value="Thioredoxin-like"/>
    <property type="match status" value="1"/>
</dbReference>
<gene>
    <name evidence="7" type="ORF">KC19_6G154100</name>
</gene>
<dbReference type="InterPro" id="IPR017937">
    <property type="entry name" value="Thioredoxin_CS"/>
</dbReference>
<dbReference type="Gene3D" id="3.40.30.10">
    <property type="entry name" value="Glutaredoxin"/>
    <property type="match status" value="1"/>
</dbReference>
<evidence type="ECO:0000256" key="1">
    <source>
        <dbReference type="ARBA" id="ARBA00022448"/>
    </source>
</evidence>
<keyword evidence="3" id="KW-1015">Disulfide bond</keyword>
<evidence type="ECO:0000259" key="6">
    <source>
        <dbReference type="PROSITE" id="PS51352"/>
    </source>
</evidence>
<dbReference type="Proteomes" id="UP000822688">
    <property type="component" value="Chromosome 6"/>
</dbReference>
<keyword evidence="8" id="KW-1185">Reference proteome</keyword>
<dbReference type="InterPro" id="IPR036249">
    <property type="entry name" value="Thioredoxin-like_sf"/>
</dbReference>
<proteinExistence type="inferred from homology"/>
<feature type="domain" description="Thioredoxin" evidence="6">
    <location>
        <begin position="24"/>
        <end position="136"/>
    </location>
</feature>
<keyword evidence="2" id="KW-0249">Electron transport</keyword>
<dbReference type="PANTHER" id="PTHR10438">
    <property type="entry name" value="THIOREDOXIN"/>
    <property type="match status" value="1"/>
</dbReference>
<comment type="similarity">
    <text evidence="5">Belongs to the thioredoxin family. Plant H-type subfamily.</text>
</comment>
<reference evidence="7 8" key="1">
    <citation type="submission" date="2020-06" db="EMBL/GenBank/DDBJ databases">
        <title>WGS assembly of Ceratodon purpureus strain R40.</title>
        <authorList>
            <person name="Carey S.B."/>
            <person name="Jenkins J."/>
            <person name="Shu S."/>
            <person name="Lovell J.T."/>
            <person name="Sreedasyam A."/>
            <person name="Maumus F."/>
            <person name="Tiley G.P."/>
            <person name="Fernandez-Pozo N."/>
            <person name="Barry K."/>
            <person name="Chen C."/>
            <person name="Wang M."/>
            <person name="Lipzen A."/>
            <person name="Daum C."/>
            <person name="Saski C.A."/>
            <person name="Payton A.C."/>
            <person name="Mcbreen J.C."/>
            <person name="Conrad R.E."/>
            <person name="Kollar L.M."/>
            <person name="Olsson S."/>
            <person name="Huttunen S."/>
            <person name="Landis J.B."/>
            <person name="Wickett N.J."/>
            <person name="Johnson M.G."/>
            <person name="Rensing S.A."/>
            <person name="Grimwood J."/>
            <person name="Schmutz J."/>
            <person name="Mcdaniel S.F."/>
        </authorList>
    </citation>
    <scope>NUCLEOTIDE SEQUENCE [LARGE SCALE GENOMIC DNA]</scope>
    <source>
        <strain evidence="7 8">R40</strain>
    </source>
</reference>
<dbReference type="PROSITE" id="PS51352">
    <property type="entry name" value="THIOREDOXIN_2"/>
    <property type="match status" value="1"/>
</dbReference>
<evidence type="ECO:0000313" key="7">
    <source>
        <dbReference type="EMBL" id="KAG0570322.1"/>
    </source>
</evidence>
<evidence type="ECO:0000256" key="2">
    <source>
        <dbReference type="ARBA" id="ARBA00022982"/>
    </source>
</evidence>
<evidence type="ECO:0000256" key="3">
    <source>
        <dbReference type="ARBA" id="ARBA00023157"/>
    </source>
</evidence>
<protein>
    <recommendedName>
        <fullName evidence="6">Thioredoxin domain-containing protein</fullName>
    </recommendedName>
</protein>
<dbReference type="PRINTS" id="PR00421">
    <property type="entry name" value="THIOREDOXIN"/>
</dbReference>
<keyword evidence="1" id="KW-0813">Transport</keyword>
<dbReference type="PROSITE" id="PS00194">
    <property type="entry name" value="THIOREDOXIN_1"/>
    <property type="match status" value="1"/>
</dbReference>
<dbReference type="CDD" id="cd02947">
    <property type="entry name" value="TRX_family"/>
    <property type="match status" value="1"/>
</dbReference>